<keyword evidence="2" id="KW-1185">Reference proteome</keyword>
<sequence>MGTRVSLLLDQVRILRSIFFSFLTLDRLLSNSIRFSSNCISLFVNPKKSSLTEKISTRENSLFGGDADITEQPIEPIKVYSEKELIREFEKLRVWRFDHKQQSRGTNRPNPCSFLTLVEPKTGLATTDRSFSALKLWSESSPSGLCRP</sequence>
<accession>A0A087GH85</accession>
<evidence type="ECO:0000313" key="2">
    <source>
        <dbReference type="Proteomes" id="UP000029120"/>
    </source>
</evidence>
<dbReference type="EMBL" id="CM002875">
    <property type="protein sequence ID" value="KFK29237.1"/>
    <property type="molecule type" value="Genomic_DNA"/>
</dbReference>
<proteinExistence type="predicted"/>
<dbReference type="Gramene" id="KFK29237">
    <property type="protein sequence ID" value="KFK29237"/>
    <property type="gene ID" value="AALP_AA7G107200"/>
</dbReference>
<dbReference type="OrthoDB" id="1819509at2759"/>
<reference evidence="2" key="1">
    <citation type="journal article" date="2015" name="Nat. Plants">
        <title>Genome expansion of Arabis alpina linked with retrotransposition and reduced symmetric DNA methylation.</title>
        <authorList>
            <person name="Willing E.M."/>
            <person name="Rawat V."/>
            <person name="Mandakova T."/>
            <person name="Maumus F."/>
            <person name="James G.V."/>
            <person name="Nordstroem K.J."/>
            <person name="Becker C."/>
            <person name="Warthmann N."/>
            <person name="Chica C."/>
            <person name="Szarzynska B."/>
            <person name="Zytnicki M."/>
            <person name="Albani M.C."/>
            <person name="Kiefer C."/>
            <person name="Bergonzi S."/>
            <person name="Castaings L."/>
            <person name="Mateos J.L."/>
            <person name="Berns M.C."/>
            <person name="Bujdoso N."/>
            <person name="Piofczyk T."/>
            <person name="de Lorenzo L."/>
            <person name="Barrero-Sicilia C."/>
            <person name="Mateos I."/>
            <person name="Piednoel M."/>
            <person name="Hagmann J."/>
            <person name="Chen-Min-Tao R."/>
            <person name="Iglesias-Fernandez R."/>
            <person name="Schuster S.C."/>
            <person name="Alonso-Blanco C."/>
            <person name="Roudier F."/>
            <person name="Carbonero P."/>
            <person name="Paz-Ares J."/>
            <person name="Davis S.J."/>
            <person name="Pecinka A."/>
            <person name="Quesneville H."/>
            <person name="Colot V."/>
            <person name="Lysak M.A."/>
            <person name="Weigel D."/>
            <person name="Coupland G."/>
            <person name="Schneeberger K."/>
        </authorList>
    </citation>
    <scope>NUCLEOTIDE SEQUENCE [LARGE SCALE GENOMIC DNA]</scope>
    <source>
        <strain evidence="2">cv. Pajares</strain>
    </source>
</reference>
<dbReference type="AlphaFoldDB" id="A0A087GH85"/>
<name>A0A087GH85_ARAAL</name>
<organism evidence="1 2">
    <name type="scientific">Arabis alpina</name>
    <name type="common">Alpine rock-cress</name>
    <dbReference type="NCBI Taxonomy" id="50452"/>
    <lineage>
        <taxon>Eukaryota</taxon>
        <taxon>Viridiplantae</taxon>
        <taxon>Streptophyta</taxon>
        <taxon>Embryophyta</taxon>
        <taxon>Tracheophyta</taxon>
        <taxon>Spermatophyta</taxon>
        <taxon>Magnoliopsida</taxon>
        <taxon>eudicotyledons</taxon>
        <taxon>Gunneridae</taxon>
        <taxon>Pentapetalae</taxon>
        <taxon>rosids</taxon>
        <taxon>malvids</taxon>
        <taxon>Brassicales</taxon>
        <taxon>Brassicaceae</taxon>
        <taxon>Arabideae</taxon>
        <taxon>Arabis</taxon>
    </lineage>
</organism>
<dbReference type="Proteomes" id="UP000029120">
    <property type="component" value="Chromosome 7"/>
</dbReference>
<gene>
    <name evidence="1" type="ordered locus">AALP_Aa7g107200</name>
</gene>
<evidence type="ECO:0000313" key="1">
    <source>
        <dbReference type="EMBL" id="KFK29237.1"/>
    </source>
</evidence>
<protein>
    <submittedName>
        <fullName evidence="1">Uncharacterized protein</fullName>
    </submittedName>
</protein>